<dbReference type="InterPro" id="IPR012501">
    <property type="entry name" value="Vps54_C"/>
</dbReference>
<gene>
    <name evidence="9" type="ORF">GPM918_LOCUS3259</name>
    <name evidence="10" type="ORF">SRO942_LOCUS3259</name>
</gene>
<sequence length="870" mass="101115">MVLKSNTFVEKSPEPLSGIHNYTLNDFETYLTSLKRSDAPSPTPTTPVDLSNIPTIFLSSNFSLSNTQTFNLVFPGIGHFQRLLLSPEQQQKSRTTCTNGNISETSTKKLPTNQSLSVTSNGTETTLDQRHQKHSISSTTRLLQDKYTHYLDKIEVQICRELSLKSNGFLDAVKSHDEIHKFLKQTRQAISSLRQELTSYDETSLLTLLKLYRYIRQRQNQYLLLKKLRSLTIVNQTQITVRLLLTTSDYVSALDLIMATREIIQTELNNVHCLRYYDQQLNELNILIVNLMRQEFTQHLENELKKDNTEIIDEDKFGAIIVGLIRVNDNKYLDEINSKFEMCIQQTIDKATKEKLDEMKLKQNKNSDISDQTLSITTDFRYTYPSHNNSYHFSQWKSIIDHVLHESQLILERINLLTNLILDVFQKCLQSKSPDDYQQLKSKYIHQLHILYDSIQDRLIKLFNDLTIGRHSKFPALLFEQLSISDFSTIIHLIQTYTLTFEQSTIVSYRSRPFRTWLQAQTLKFIQHFHDERKQQINFILGPKDSEQWRQVQVPRPLQTLVDHIQLNGFINIDQLSMTITTNSTTTNSNISNDCAHIQNETFILPNCCLKLFTIIIDYCQCSTFLYIHTPKYCISDIQHRLIEILNIFNSKTCQLILGAGAVKIGTIKSISAKILALTSRCLQFILYFLLKIKEHFDILQQFSTNNELTIASTATPTISFLSSNKQFEQLIKLYNEHIDEIHQKLLTIIEQTFVAALSKYEVRAPVPSEYFRTLSTEISRFYNAISTIVSHTDLQYLFTHLNQIFKRLLAKRLKQLKIINDGGPQYDLLTRDLRYYSKQVQKLHGLETLELHIDEIWVNNKTGLNETEK</sequence>
<dbReference type="EMBL" id="CAJOBC010000392">
    <property type="protein sequence ID" value="CAF3580673.1"/>
    <property type="molecule type" value="Genomic_DNA"/>
</dbReference>
<dbReference type="GO" id="GO:0015031">
    <property type="term" value="P:protein transport"/>
    <property type="evidence" value="ECO:0007669"/>
    <property type="project" value="UniProtKB-KW"/>
</dbReference>
<dbReference type="Gene3D" id="1.20.1280.130">
    <property type="match status" value="1"/>
</dbReference>
<dbReference type="GO" id="GO:0000938">
    <property type="term" value="C:GARP complex"/>
    <property type="evidence" value="ECO:0007669"/>
    <property type="project" value="InterPro"/>
</dbReference>
<dbReference type="Proteomes" id="UP000663829">
    <property type="component" value="Unassembled WGS sequence"/>
</dbReference>
<organism evidence="9 11">
    <name type="scientific">Didymodactylos carnosus</name>
    <dbReference type="NCBI Taxonomy" id="1234261"/>
    <lineage>
        <taxon>Eukaryota</taxon>
        <taxon>Metazoa</taxon>
        <taxon>Spiralia</taxon>
        <taxon>Gnathifera</taxon>
        <taxon>Rotifera</taxon>
        <taxon>Eurotatoria</taxon>
        <taxon>Bdelloidea</taxon>
        <taxon>Philodinida</taxon>
        <taxon>Philodinidae</taxon>
        <taxon>Didymodactylos</taxon>
    </lineage>
</organism>
<evidence type="ECO:0000256" key="1">
    <source>
        <dbReference type="ARBA" id="ARBA00004601"/>
    </source>
</evidence>
<dbReference type="GO" id="GO:0005829">
    <property type="term" value="C:cytosol"/>
    <property type="evidence" value="ECO:0007669"/>
    <property type="project" value="GOC"/>
</dbReference>
<evidence type="ECO:0000313" key="10">
    <source>
        <dbReference type="EMBL" id="CAF3580673.1"/>
    </source>
</evidence>
<proteinExistence type="inferred from homology"/>
<evidence type="ECO:0000256" key="2">
    <source>
        <dbReference type="ARBA" id="ARBA00009150"/>
    </source>
</evidence>
<comment type="subcellular location">
    <subcellularLocation>
        <location evidence="1">Golgi apparatus</location>
        <location evidence="1">trans-Golgi network</location>
    </subcellularLocation>
</comment>
<evidence type="ECO:0000256" key="7">
    <source>
        <dbReference type="SAM" id="MobiDB-lite"/>
    </source>
</evidence>
<dbReference type="PANTHER" id="PTHR12965">
    <property type="entry name" value="VACUOLAR PROTEIN SORTING 54"/>
    <property type="match status" value="1"/>
</dbReference>
<evidence type="ECO:0000313" key="9">
    <source>
        <dbReference type="EMBL" id="CAF0796069.1"/>
    </source>
</evidence>
<dbReference type="InterPro" id="IPR039745">
    <property type="entry name" value="Vps54"/>
</dbReference>
<dbReference type="Proteomes" id="UP000681722">
    <property type="component" value="Unassembled WGS sequence"/>
</dbReference>
<keyword evidence="11" id="KW-1185">Reference proteome</keyword>
<reference evidence="9" key="1">
    <citation type="submission" date="2021-02" db="EMBL/GenBank/DDBJ databases">
        <authorList>
            <person name="Nowell W R."/>
        </authorList>
    </citation>
    <scope>NUCLEOTIDE SEQUENCE</scope>
</reference>
<evidence type="ECO:0000256" key="5">
    <source>
        <dbReference type="ARBA" id="ARBA00023034"/>
    </source>
</evidence>
<comment type="caution">
    <text evidence="9">The sequence shown here is derived from an EMBL/GenBank/DDBJ whole genome shotgun (WGS) entry which is preliminary data.</text>
</comment>
<evidence type="ECO:0000256" key="3">
    <source>
        <dbReference type="ARBA" id="ARBA00022448"/>
    </source>
</evidence>
<dbReference type="OrthoDB" id="10259024at2759"/>
<keyword evidence="5" id="KW-0333">Golgi apparatus</keyword>
<dbReference type="EMBL" id="CAJNOQ010000392">
    <property type="protein sequence ID" value="CAF0796069.1"/>
    <property type="molecule type" value="Genomic_DNA"/>
</dbReference>
<evidence type="ECO:0000256" key="6">
    <source>
        <dbReference type="ARBA" id="ARBA00023054"/>
    </source>
</evidence>
<dbReference type="AlphaFoldDB" id="A0A813SJP7"/>
<protein>
    <recommendedName>
        <fullName evidence="8">Vacuolar protein sorting-associated protein 54 C-terminal domain-containing protein</fullName>
    </recommendedName>
</protein>
<dbReference type="PANTHER" id="PTHR12965:SF0">
    <property type="entry name" value="VACUOLAR PROTEIN SORTING-ASSOCIATED PROTEIN 54"/>
    <property type="match status" value="1"/>
</dbReference>
<feature type="compositionally biased region" description="Polar residues" evidence="7">
    <location>
        <begin position="89"/>
        <end position="126"/>
    </location>
</feature>
<dbReference type="Gene3D" id="6.10.250.860">
    <property type="match status" value="1"/>
</dbReference>
<accession>A0A813SJP7</accession>
<evidence type="ECO:0000259" key="8">
    <source>
        <dbReference type="Pfam" id="PF07928"/>
    </source>
</evidence>
<name>A0A813SJP7_9BILA</name>
<dbReference type="GO" id="GO:0006896">
    <property type="term" value="P:Golgi to vacuole transport"/>
    <property type="evidence" value="ECO:0007669"/>
    <property type="project" value="TreeGrafter"/>
</dbReference>
<feature type="region of interest" description="Disordered" evidence="7">
    <location>
        <begin position="89"/>
        <end position="129"/>
    </location>
</feature>
<comment type="similarity">
    <text evidence="2">Belongs to the VPS54 family.</text>
</comment>
<dbReference type="GO" id="GO:0042147">
    <property type="term" value="P:retrograde transport, endosome to Golgi"/>
    <property type="evidence" value="ECO:0007669"/>
    <property type="project" value="InterPro"/>
</dbReference>
<keyword evidence="6" id="KW-0175">Coiled coil</keyword>
<dbReference type="GO" id="GO:0019905">
    <property type="term" value="F:syntaxin binding"/>
    <property type="evidence" value="ECO:0007669"/>
    <property type="project" value="TreeGrafter"/>
</dbReference>
<evidence type="ECO:0000313" key="11">
    <source>
        <dbReference type="Proteomes" id="UP000663829"/>
    </source>
</evidence>
<keyword evidence="3" id="KW-0813">Transport</keyword>
<keyword evidence="4" id="KW-0653">Protein transport</keyword>
<feature type="domain" description="Vacuolar protein sorting-associated protein 54 C-terminal" evidence="8">
    <location>
        <begin position="600"/>
        <end position="752"/>
    </location>
</feature>
<evidence type="ECO:0000256" key="4">
    <source>
        <dbReference type="ARBA" id="ARBA00022927"/>
    </source>
</evidence>
<dbReference type="Pfam" id="PF07928">
    <property type="entry name" value="Vps54"/>
    <property type="match status" value="1"/>
</dbReference>